<dbReference type="InterPro" id="IPR022996">
    <property type="entry name" value="UPF0310"/>
</dbReference>
<dbReference type="InterPro" id="IPR002740">
    <property type="entry name" value="EVE_domain"/>
</dbReference>
<feature type="domain" description="EVE" evidence="2">
    <location>
        <begin position="52"/>
        <end position="182"/>
    </location>
</feature>
<protein>
    <recommendedName>
        <fullName evidence="1">UPF0310 protein SAMN04487969_11883</fullName>
    </recommendedName>
</protein>
<dbReference type="CDD" id="cd21132">
    <property type="entry name" value="EVE-like"/>
    <property type="match status" value="1"/>
</dbReference>
<dbReference type="NCBIfam" id="NF002616">
    <property type="entry name" value="PRK02268.1-2"/>
    <property type="match status" value="1"/>
</dbReference>
<evidence type="ECO:0000256" key="1">
    <source>
        <dbReference type="HAMAP-Rule" id="MF_00771"/>
    </source>
</evidence>
<dbReference type="Pfam" id="PF01878">
    <property type="entry name" value="EVE"/>
    <property type="match status" value="1"/>
</dbReference>
<comment type="similarity">
    <text evidence="1">Belongs to the UPF0310 family.</text>
</comment>
<dbReference type="SUPFAM" id="SSF88697">
    <property type="entry name" value="PUA domain-like"/>
    <property type="match status" value="1"/>
</dbReference>
<gene>
    <name evidence="3" type="ORF">SAMN04487969_11883</name>
</gene>
<organism evidence="3 4">
    <name type="scientific">Paenibacillus algorifonticola</name>
    <dbReference type="NCBI Taxonomy" id="684063"/>
    <lineage>
        <taxon>Bacteria</taxon>
        <taxon>Bacillati</taxon>
        <taxon>Bacillota</taxon>
        <taxon>Bacilli</taxon>
        <taxon>Bacillales</taxon>
        <taxon>Paenibacillaceae</taxon>
        <taxon>Paenibacillus</taxon>
    </lineage>
</organism>
<dbReference type="HAMAP" id="MF_00771">
    <property type="entry name" value="UPF0310"/>
    <property type="match status" value="1"/>
</dbReference>
<evidence type="ECO:0000313" key="3">
    <source>
        <dbReference type="EMBL" id="SFF21469.1"/>
    </source>
</evidence>
<evidence type="ECO:0000313" key="4">
    <source>
        <dbReference type="Proteomes" id="UP000183410"/>
    </source>
</evidence>
<dbReference type="InterPro" id="IPR015947">
    <property type="entry name" value="PUA-like_sf"/>
</dbReference>
<proteinExistence type="inferred from homology"/>
<dbReference type="EMBL" id="FONN01000018">
    <property type="protein sequence ID" value="SFF21469.1"/>
    <property type="molecule type" value="Genomic_DNA"/>
</dbReference>
<keyword evidence="4" id="KW-1185">Reference proteome</keyword>
<name>A0A1I2GWK8_9BACL</name>
<dbReference type="Gene3D" id="3.10.590.10">
    <property type="entry name" value="ph1033 like domains"/>
    <property type="match status" value="1"/>
</dbReference>
<evidence type="ECO:0000259" key="2">
    <source>
        <dbReference type="Pfam" id="PF01878"/>
    </source>
</evidence>
<sequence length="196" mass="22291">MSRNEVYDTKAVMRKLEEMTESGRNERPAQLALSMEQDGLAVVASDPLEQRRYWIGVVSEAHVRLGVEEGFAQLCHGKEAALKRMRAGDWLIYYSPRTEMNGGEALQAFTAIGQVIDDRVYPHQMSETFIPFRRDVRFLPCQTVKIADLLDDLTFTSGKRNWGYSFRFGQIKISQADFLAIATKMLGESMEEALKT</sequence>
<accession>A0A1I2GWK8</accession>
<dbReference type="AlphaFoldDB" id="A0A1I2GWK8"/>
<reference evidence="4" key="1">
    <citation type="submission" date="2016-10" db="EMBL/GenBank/DDBJ databases">
        <authorList>
            <person name="Varghese N."/>
            <person name="Submissions S."/>
        </authorList>
    </citation>
    <scope>NUCLEOTIDE SEQUENCE [LARGE SCALE GENOMIC DNA]</scope>
    <source>
        <strain evidence="4">CGMCC 1.10223</strain>
    </source>
</reference>
<dbReference type="Proteomes" id="UP000183410">
    <property type="component" value="Unassembled WGS sequence"/>
</dbReference>